<dbReference type="InterPro" id="IPR023534">
    <property type="entry name" value="Rof/RNase_P-like"/>
</dbReference>
<dbReference type="RefSeq" id="WP_047884589.1">
    <property type="nucleotide sequence ID" value="NZ_CP071326.1"/>
</dbReference>
<proteinExistence type="predicted"/>
<evidence type="ECO:0008006" key="3">
    <source>
        <dbReference type="Google" id="ProtNLM"/>
    </source>
</evidence>
<reference evidence="1 2" key="1">
    <citation type="submission" date="2015-05" db="EMBL/GenBank/DDBJ databases">
        <title>Photobacterium galathea sp. nov.</title>
        <authorList>
            <person name="Machado H."/>
            <person name="Gram L."/>
        </authorList>
    </citation>
    <scope>NUCLEOTIDE SEQUENCE [LARGE SCALE GENOMIC DNA]</scope>
    <source>
        <strain evidence="1 2">DSM 22954</strain>
    </source>
</reference>
<dbReference type="PATRIC" id="fig|320778.3.peg.1666"/>
<gene>
    <name evidence="1" type="ORF">ABT57_07700</name>
</gene>
<dbReference type="STRING" id="320778.ABT57_07700"/>
<dbReference type="OrthoDB" id="5344363at2"/>
<organism evidence="1 2">
    <name type="scientific">Photobacterium ganghwense</name>
    <dbReference type="NCBI Taxonomy" id="320778"/>
    <lineage>
        <taxon>Bacteria</taxon>
        <taxon>Pseudomonadati</taxon>
        <taxon>Pseudomonadota</taxon>
        <taxon>Gammaproteobacteria</taxon>
        <taxon>Vibrionales</taxon>
        <taxon>Vibrionaceae</taxon>
        <taxon>Photobacterium</taxon>
    </lineage>
</organism>
<protein>
    <recommendedName>
        <fullName evidence="3">Transcriptional antiterminator</fullName>
    </recommendedName>
</protein>
<dbReference type="InterPro" id="IPR038626">
    <property type="entry name" value="Rof-like_sf"/>
</dbReference>
<sequence>MSDRYQPIDCALYDHFELACLYHYDVQLELRDGSTVEGRCIDTDIQPDKSEWLICKTQYQYTKIRLDCINRMKALTPNARFDEVTKSEFDKTVGV</sequence>
<dbReference type="AlphaFoldDB" id="A0A0J1HFP8"/>
<keyword evidence="2" id="KW-1185">Reference proteome</keyword>
<dbReference type="Proteomes" id="UP000035909">
    <property type="component" value="Unassembled WGS sequence"/>
</dbReference>
<dbReference type="InterPro" id="IPR009778">
    <property type="entry name" value="ROF"/>
</dbReference>
<dbReference type="Pfam" id="PF07073">
    <property type="entry name" value="ROF"/>
    <property type="match status" value="1"/>
</dbReference>
<evidence type="ECO:0000313" key="1">
    <source>
        <dbReference type="EMBL" id="KLV10424.1"/>
    </source>
</evidence>
<dbReference type="SUPFAM" id="SSF101744">
    <property type="entry name" value="Rof/RNase P subunit-like"/>
    <property type="match status" value="1"/>
</dbReference>
<comment type="caution">
    <text evidence="1">The sequence shown here is derived from an EMBL/GenBank/DDBJ whole genome shotgun (WGS) entry which is preliminary data.</text>
</comment>
<dbReference type="Gene3D" id="2.30.30.400">
    <property type="entry name" value="Rof-like"/>
    <property type="match status" value="1"/>
</dbReference>
<accession>A0A0J1HFP8</accession>
<dbReference type="EMBL" id="LDOU01000006">
    <property type="protein sequence ID" value="KLV10424.1"/>
    <property type="molecule type" value="Genomic_DNA"/>
</dbReference>
<name>A0A0J1HFP8_9GAMM</name>
<evidence type="ECO:0000313" key="2">
    <source>
        <dbReference type="Proteomes" id="UP000035909"/>
    </source>
</evidence>